<feature type="domain" description="PAS" evidence="2">
    <location>
        <begin position="258"/>
        <end position="329"/>
    </location>
</feature>
<dbReference type="NCBIfam" id="TIGR00229">
    <property type="entry name" value="sensory_box"/>
    <property type="match status" value="2"/>
</dbReference>
<dbReference type="SMART" id="SM00267">
    <property type="entry name" value="GGDEF"/>
    <property type="match status" value="1"/>
</dbReference>
<dbReference type="CDD" id="cd01948">
    <property type="entry name" value="EAL"/>
    <property type="match status" value="1"/>
</dbReference>
<dbReference type="InterPro" id="IPR013655">
    <property type="entry name" value="PAS_fold_3"/>
</dbReference>
<name>A0A1G5QEC9_9GAMM</name>
<dbReference type="InterPro" id="IPR035965">
    <property type="entry name" value="PAS-like_dom_sf"/>
</dbReference>
<dbReference type="PROSITE" id="PS50883">
    <property type="entry name" value="EAL"/>
    <property type="match status" value="1"/>
</dbReference>
<dbReference type="Proteomes" id="UP000199648">
    <property type="component" value="Unassembled WGS sequence"/>
</dbReference>
<evidence type="ECO:0000313" key="7">
    <source>
        <dbReference type="Proteomes" id="UP000199648"/>
    </source>
</evidence>
<dbReference type="SMART" id="SM00091">
    <property type="entry name" value="PAS"/>
    <property type="match status" value="2"/>
</dbReference>
<dbReference type="InterPro" id="IPR001633">
    <property type="entry name" value="EAL_dom"/>
</dbReference>
<dbReference type="Gene3D" id="3.30.450.290">
    <property type="match status" value="1"/>
</dbReference>
<feature type="domain" description="EAL" evidence="4">
    <location>
        <begin position="692"/>
        <end position="943"/>
    </location>
</feature>
<dbReference type="RefSeq" id="WP_092996052.1">
    <property type="nucleotide sequence ID" value="NZ_FMWD01000005.1"/>
</dbReference>
<dbReference type="InterPro" id="IPR001610">
    <property type="entry name" value="PAC"/>
</dbReference>
<dbReference type="STRING" id="415747.SAMN03097708_01956"/>
<dbReference type="OrthoDB" id="5603059at2"/>
<feature type="transmembrane region" description="Helical" evidence="1">
    <location>
        <begin position="13"/>
        <end position="34"/>
    </location>
</feature>
<dbReference type="InterPro" id="IPR035919">
    <property type="entry name" value="EAL_sf"/>
</dbReference>
<dbReference type="Pfam" id="PF00563">
    <property type="entry name" value="EAL"/>
    <property type="match status" value="1"/>
</dbReference>
<dbReference type="PROSITE" id="PS50113">
    <property type="entry name" value="PAC"/>
    <property type="match status" value="2"/>
</dbReference>
<dbReference type="CDD" id="cd00130">
    <property type="entry name" value="PAS"/>
    <property type="match status" value="2"/>
</dbReference>
<keyword evidence="1" id="KW-1133">Transmembrane helix</keyword>
<dbReference type="Pfam" id="PF08447">
    <property type="entry name" value="PAS_3"/>
    <property type="match status" value="1"/>
</dbReference>
<dbReference type="SUPFAM" id="SSF55785">
    <property type="entry name" value="PYP-like sensor domain (PAS domain)"/>
    <property type="match status" value="2"/>
</dbReference>
<dbReference type="CDD" id="cd01949">
    <property type="entry name" value="GGDEF"/>
    <property type="match status" value="1"/>
</dbReference>
<feature type="domain" description="PAC" evidence="3">
    <location>
        <begin position="463"/>
        <end position="515"/>
    </location>
</feature>
<evidence type="ECO:0000256" key="1">
    <source>
        <dbReference type="SAM" id="Phobius"/>
    </source>
</evidence>
<reference evidence="6 7" key="1">
    <citation type="submission" date="2016-10" db="EMBL/GenBank/DDBJ databases">
        <authorList>
            <person name="de Groot N.N."/>
        </authorList>
    </citation>
    <scope>NUCLEOTIDE SEQUENCE [LARGE SCALE GENOMIC DNA]</scope>
    <source>
        <strain evidence="6 7">HLD2</strain>
    </source>
</reference>
<keyword evidence="1" id="KW-0812">Transmembrane</keyword>
<dbReference type="InterPro" id="IPR021796">
    <property type="entry name" value="Tll0287-like_dom"/>
</dbReference>
<dbReference type="EMBL" id="FMWD01000005">
    <property type="protein sequence ID" value="SCZ59956.1"/>
    <property type="molecule type" value="Genomic_DNA"/>
</dbReference>
<dbReference type="PROSITE" id="PS50887">
    <property type="entry name" value="GGDEF"/>
    <property type="match status" value="1"/>
</dbReference>
<dbReference type="InterPro" id="IPR043128">
    <property type="entry name" value="Rev_trsase/Diguanyl_cyclase"/>
</dbReference>
<evidence type="ECO:0000259" key="3">
    <source>
        <dbReference type="PROSITE" id="PS50113"/>
    </source>
</evidence>
<dbReference type="InterPro" id="IPR052155">
    <property type="entry name" value="Biofilm_reg_signaling"/>
</dbReference>
<dbReference type="Gene3D" id="3.30.450.20">
    <property type="entry name" value="PAS domain"/>
    <property type="match status" value="2"/>
</dbReference>
<dbReference type="AlphaFoldDB" id="A0A1G5QEC9"/>
<dbReference type="Pfam" id="PF13426">
    <property type="entry name" value="PAS_9"/>
    <property type="match status" value="1"/>
</dbReference>
<evidence type="ECO:0000259" key="2">
    <source>
        <dbReference type="PROSITE" id="PS50112"/>
    </source>
</evidence>
<dbReference type="Pfam" id="PF11845">
    <property type="entry name" value="Tll0287-like"/>
    <property type="match status" value="1"/>
</dbReference>
<dbReference type="SUPFAM" id="SSF55073">
    <property type="entry name" value="Nucleotide cyclase"/>
    <property type="match status" value="1"/>
</dbReference>
<feature type="domain" description="PAC" evidence="3">
    <location>
        <begin position="336"/>
        <end position="386"/>
    </location>
</feature>
<evidence type="ECO:0000259" key="4">
    <source>
        <dbReference type="PROSITE" id="PS50883"/>
    </source>
</evidence>
<proteinExistence type="predicted"/>
<dbReference type="SUPFAM" id="SSF141868">
    <property type="entry name" value="EAL domain-like"/>
    <property type="match status" value="1"/>
</dbReference>
<evidence type="ECO:0000259" key="5">
    <source>
        <dbReference type="PROSITE" id="PS50887"/>
    </source>
</evidence>
<dbReference type="Gene3D" id="3.20.20.450">
    <property type="entry name" value="EAL domain"/>
    <property type="match status" value="1"/>
</dbReference>
<keyword evidence="1" id="KW-0472">Membrane</keyword>
<dbReference type="SMART" id="SM00052">
    <property type="entry name" value="EAL"/>
    <property type="match status" value="1"/>
</dbReference>
<accession>A0A1G5QEC9</accession>
<dbReference type="InterPro" id="IPR000700">
    <property type="entry name" value="PAS-assoc_C"/>
</dbReference>
<dbReference type="SMART" id="SM00086">
    <property type="entry name" value="PAC"/>
    <property type="match status" value="2"/>
</dbReference>
<dbReference type="InterPro" id="IPR000160">
    <property type="entry name" value="GGDEF_dom"/>
</dbReference>
<dbReference type="InterPro" id="IPR000014">
    <property type="entry name" value="PAS"/>
</dbReference>
<feature type="domain" description="GGDEF" evidence="5">
    <location>
        <begin position="548"/>
        <end position="683"/>
    </location>
</feature>
<feature type="domain" description="PAS" evidence="2">
    <location>
        <begin position="387"/>
        <end position="459"/>
    </location>
</feature>
<dbReference type="PANTHER" id="PTHR44757:SF2">
    <property type="entry name" value="BIOFILM ARCHITECTURE MAINTENANCE PROTEIN MBAA"/>
    <property type="match status" value="1"/>
</dbReference>
<organism evidence="6 7">
    <name type="scientific">Thiohalomonas denitrificans</name>
    <dbReference type="NCBI Taxonomy" id="415747"/>
    <lineage>
        <taxon>Bacteria</taxon>
        <taxon>Pseudomonadati</taxon>
        <taxon>Pseudomonadota</taxon>
        <taxon>Gammaproteobacteria</taxon>
        <taxon>Thiohalomonadales</taxon>
        <taxon>Thiohalomonadaceae</taxon>
        <taxon>Thiohalomonas</taxon>
    </lineage>
</organism>
<dbReference type="PANTHER" id="PTHR44757">
    <property type="entry name" value="DIGUANYLATE CYCLASE DGCP"/>
    <property type="match status" value="1"/>
</dbReference>
<sequence length="949" mass="106957">MSPPPLKTSRSHVVRYAAILALAWTVTIIVLVLWDSHQDRRITEDLAFSEGNIHFDKDQAFRQWVNSHGRIYVPVTEENPPNPYLAHVPEQIIKSPSGQVFTLLNPASTIRQIETRFSKLYGVAGRITGLQPLRPENAPDPWERNALAQLREGAEQIHEFTQFNGQPFLRLMRPMVIQEECLLCHGQQGFEVGEINGGVSISVPMEGYLAREQKEQFERNVSFTFLWLLGLIGIGVGGRRLQVHDHGRVSALEQVRQGEARKRAILDSALDCIITIDGDDRVLEFNPAAERVFGYSRNQIIGRELAEMLIPPHLREYHRQGLRRYLANGEAKVMGRRIETTALRADGETFPVELAITHVERTERPLFTAYIRDISDQVEAEHALRESEERYALAARGANDGLWDWNLVTDRVYYSERYQDLLGLKQQEHTASPEHWLERIHPQDRLEVTADLEAHLADASAHFASEHRVWHEDGAYRWVLARGLAVRDETGKPYRLAGSLSDVTERRVAEEQLRHDAFHDALTGLSNRALFLDHLDIAVRRAQRVSHYRFAVLFLDLDRFKLINDGLGHLAGDELLVTTGRRLAECVRPDDTVARLGGDEFAVLVEDIEELETAEELARQIIDMLSRPVSVGAQRVTTTCSIGIAWSRNSTGYSRGEELLRDADTAMYQAKLQGKARYAVFETGMHLKVLSQLQLENDLRGALDRGELHLAYQPIINLNNGRVYGFEALLRWMHPERGQLSPLDFIPVAEESGLIVPIGRWVLKEACRQLQKWQAQFDPWLSMSINVSPMQFTEASLSETVAKLLQQLQLSPETVKLELTESTLLDNEDVSSRLHALRDLGVGLCIDDFGTGYSAMSYLHRFPVTVLKVDRAFVSRLVSGGKETVATIVALADSLGLEVIAEGVETGIQADLLRTVGCRLVQGHYFSRALSAGEIGSFLEESLWCAGSR</sequence>
<gene>
    <name evidence="6" type="ORF">SAMN03097708_01956</name>
</gene>
<dbReference type="InterPro" id="IPR029787">
    <property type="entry name" value="Nucleotide_cyclase"/>
</dbReference>
<dbReference type="PROSITE" id="PS50112">
    <property type="entry name" value="PAS"/>
    <property type="match status" value="2"/>
</dbReference>
<evidence type="ECO:0000313" key="6">
    <source>
        <dbReference type="EMBL" id="SCZ59956.1"/>
    </source>
</evidence>
<keyword evidence="7" id="KW-1185">Reference proteome</keyword>
<dbReference type="NCBIfam" id="TIGR00254">
    <property type="entry name" value="GGDEF"/>
    <property type="match status" value="1"/>
</dbReference>
<dbReference type="Gene3D" id="3.30.70.270">
    <property type="match status" value="1"/>
</dbReference>
<protein>
    <submittedName>
        <fullName evidence="6">PAS domain S-box-containing protein/diguanylate cyclase (GGDEF) domain-containing protein</fullName>
    </submittedName>
</protein>
<dbReference type="Pfam" id="PF00990">
    <property type="entry name" value="GGDEF"/>
    <property type="match status" value="1"/>
</dbReference>